<feature type="chain" id="PRO_5034576221" description="DUF5648 domain-containing protein" evidence="1">
    <location>
        <begin position="20"/>
        <end position="157"/>
    </location>
</feature>
<dbReference type="InterPro" id="IPR043708">
    <property type="entry name" value="DUF5648"/>
</dbReference>
<dbReference type="EMBL" id="JACAZH010000008">
    <property type="protein sequence ID" value="KAF7360887.1"/>
    <property type="molecule type" value="Genomic_DNA"/>
</dbReference>
<gene>
    <name evidence="3" type="ORF">MSAN_01118400</name>
</gene>
<sequence>MKFLSSVLLAIAAVTSVTAQCPSCPEITPLFRSFAGALTDHFYTANPSEVISAATPGSGSYIPQGVAAGIFSTQIASSTPLFELWNGAVDDHAYTASALGVDALEAEDYVLVAVTPGYVYTTQICNSVPLYGLFSVSAQDHFMTSSVTLNSTYFISS</sequence>
<keyword evidence="1" id="KW-0732">Signal</keyword>
<evidence type="ECO:0000313" key="4">
    <source>
        <dbReference type="Proteomes" id="UP000623467"/>
    </source>
</evidence>
<evidence type="ECO:0000259" key="2">
    <source>
        <dbReference type="Pfam" id="PF18885"/>
    </source>
</evidence>
<dbReference type="OrthoDB" id="9971254at2759"/>
<proteinExistence type="predicted"/>
<dbReference type="Proteomes" id="UP000623467">
    <property type="component" value="Unassembled WGS sequence"/>
</dbReference>
<accession>A0A8H6YKT0</accession>
<name>A0A8H6YKT0_9AGAR</name>
<evidence type="ECO:0000256" key="1">
    <source>
        <dbReference type="SAM" id="SignalP"/>
    </source>
</evidence>
<feature type="signal peptide" evidence="1">
    <location>
        <begin position="1"/>
        <end position="19"/>
    </location>
</feature>
<feature type="domain" description="DUF5648" evidence="2">
    <location>
        <begin position="29"/>
        <end position="146"/>
    </location>
</feature>
<keyword evidence="4" id="KW-1185">Reference proteome</keyword>
<reference evidence="3" key="1">
    <citation type="submission" date="2020-05" db="EMBL/GenBank/DDBJ databases">
        <title>Mycena genomes resolve the evolution of fungal bioluminescence.</title>
        <authorList>
            <person name="Tsai I.J."/>
        </authorList>
    </citation>
    <scope>NUCLEOTIDE SEQUENCE</scope>
    <source>
        <strain evidence="3">160909Yilan</strain>
    </source>
</reference>
<comment type="caution">
    <text evidence="3">The sequence shown here is derived from an EMBL/GenBank/DDBJ whole genome shotgun (WGS) entry which is preliminary data.</text>
</comment>
<organism evidence="3 4">
    <name type="scientific">Mycena sanguinolenta</name>
    <dbReference type="NCBI Taxonomy" id="230812"/>
    <lineage>
        <taxon>Eukaryota</taxon>
        <taxon>Fungi</taxon>
        <taxon>Dikarya</taxon>
        <taxon>Basidiomycota</taxon>
        <taxon>Agaricomycotina</taxon>
        <taxon>Agaricomycetes</taxon>
        <taxon>Agaricomycetidae</taxon>
        <taxon>Agaricales</taxon>
        <taxon>Marasmiineae</taxon>
        <taxon>Mycenaceae</taxon>
        <taxon>Mycena</taxon>
    </lineage>
</organism>
<protein>
    <recommendedName>
        <fullName evidence="2">DUF5648 domain-containing protein</fullName>
    </recommendedName>
</protein>
<dbReference type="AlphaFoldDB" id="A0A8H6YKT0"/>
<dbReference type="Pfam" id="PF18885">
    <property type="entry name" value="DUF5648"/>
    <property type="match status" value="1"/>
</dbReference>
<evidence type="ECO:0000313" key="3">
    <source>
        <dbReference type="EMBL" id="KAF7360887.1"/>
    </source>
</evidence>